<comment type="caution">
    <text evidence="2">The sequence shown here is derived from an EMBL/GenBank/DDBJ whole genome shotgun (WGS) entry which is preliminary data.</text>
</comment>
<dbReference type="Pfam" id="PF02634">
    <property type="entry name" value="FdhD-NarQ"/>
    <property type="match status" value="1"/>
</dbReference>
<keyword evidence="1" id="KW-0963">Cytoplasm</keyword>
<dbReference type="HAMAP" id="MF_00187">
    <property type="entry name" value="FdhD"/>
    <property type="match status" value="1"/>
</dbReference>
<dbReference type="PANTHER" id="PTHR30592">
    <property type="entry name" value="FORMATE DEHYDROGENASE"/>
    <property type="match status" value="1"/>
</dbReference>
<organism evidence="2 3">
    <name type="scientific">Intestinibacter bartlettii</name>
    <dbReference type="NCBI Taxonomy" id="261299"/>
    <lineage>
        <taxon>Bacteria</taxon>
        <taxon>Bacillati</taxon>
        <taxon>Bacillota</taxon>
        <taxon>Clostridia</taxon>
        <taxon>Peptostreptococcales</taxon>
        <taxon>Peptostreptococcaceae</taxon>
        <taxon>Intestinibacter</taxon>
    </lineage>
</organism>
<dbReference type="EMBL" id="JAHLOQ010000002">
    <property type="protein sequence ID" value="MBU5335026.1"/>
    <property type="molecule type" value="Genomic_DNA"/>
</dbReference>
<dbReference type="PANTHER" id="PTHR30592:SF1">
    <property type="entry name" value="SULFUR CARRIER PROTEIN FDHD"/>
    <property type="match status" value="1"/>
</dbReference>
<proteinExistence type="inferred from homology"/>
<accession>A0ABS6DUP8</accession>
<comment type="similarity">
    <text evidence="1">Belongs to the FdhD family.</text>
</comment>
<comment type="subcellular location">
    <subcellularLocation>
        <location evidence="1">Cytoplasm</location>
    </subcellularLocation>
</comment>
<dbReference type="Proteomes" id="UP001196301">
    <property type="component" value="Unassembled WGS sequence"/>
</dbReference>
<comment type="function">
    <text evidence="1">Required for formate dehydrogenase (FDH) activity.</text>
</comment>
<evidence type="ECO:0000313" key="2">
    <source>
        <dbReference type="EMBL" id="MBU5335026.1"/>
    </source>
</evidence>
<evidence type="ECO:0000256" key="1">
    <source>
        <dbReference type="HAMAP-Rule" id="MF_00187"/>
    </source>
</evidence>
<comment type="caution">
    <text evidence="1">Lacks conserved residue(s) required for the propagation of feature annotation.</text>
</comment>
<evidence type="ECO:0000313" key="3">
    <source>
        <dbReference type="Proteomes" id="UP001196301"/>
    </source>
</evidence>
<keyword evidence="3" id="KW-1185">Reference proteome</keyword>
<reference evidence="2 3" key="1">
    <citation type="submission" date="2021-06" db="EMBL/GenBank/DDBJ databases">
        <authorList>
            <person name="Sun Q."/>
            <person name="Li D."/>
        </authorList>
    </citation>
    <scope>NUCLEOTIDE SEQUENCE [LARGE SCALE GENOMIC DNA]</scope>
    <source>
        <strain evidence="2 3">N19</strain>
    </source>
</reference>
<dbReference type="RefSeq" id="WP_216568194.1">
    <property type="nucleotide sequence ID" value="NZ_JAHLOQ010000002.1"/>
</dbReference>
<name>A0ABS6DUP8_9FIRM</name>
<protein>
    <recommendedName>
        <fullName evidence="1">Protein FdhD</fullName>
    </recommendedName>
</protein>
<dbReference type="PIRSF" id="PIRSF015626">
    <property type="entry name" value="FdhD"/>
    <property type="match status" value="1"/>
</dbReference>
<gene>
    <name evidence="1 2" type="primary">fdhD</name>
    <name evidence="2" type="ORF">KQI20_01115</name>
</gene>
<feature type="binding site" evidence="1">
    <location>
        <begin position="254"/>
        <end position="259"/>
    </location>
    <ligand>
        <name>Mo-bis(molybdopterin guanine dinucleotide)</name>
        <dbReference type="ChEBI" id="CHEBI:60539"/>
    </ligand>
</feature>
<dbReference type="NCBIfam" id="TIGR00129">
    <property type="entry name" value="fdhD_narQ"/>
    <property type="match status" value="1"/>
</dbReference>
<dbReference type="InterPro" id="IPR003786">
    <property type="entry name" value="FdhD"/>
</dbReference>
<keyword evidence="1" id="KW-0501">Molybdenum cofactor biosynthesis</keyword>
<sequence length="272" mass="31044">MENKYAKEAQQEVTEKERLVNYDYKTNFQFEVVKVENKEHSNELETIIGEFPLALVINGEYSNTFLCTPENLDQLVAGFLMTKGVIKSKGDIKLIEVDFENRVAKAIIEENKDLDKGKRYYLNDLDYVDLKPIEKTETTIKVSDIYEVMKENLTSSELFKNTGGVHSVAIYDNERLITIREDVARHNAMDKSIGYCILNNIDLKDKIIFVSGRISCEMILKAAKAGIPIVISKSAPTNLSREIAKKLNITLAGFVRGERMNIYTNPQRIIFE</sequence>